<dbReference type="AlphaFoldDB" id="A0A916X3L1"/>
<organism evidence="1 2">
    <name type="scientific">Novosphingobium endophyticum</name>
    <dbReference type="NCBI Taxonomy" id="1955250"/>
    <lineage>
        <taxon>Bacteria</taxon>
        <taxon>Pseudomonadati</taxon>
        <taxon>Pseudomonadota</taxon>
        <taxon>Alphaproteobacteria</taxon>
        <taxon>Sphingomonadales</taxon>
        <taxon>Sphingomonadaceae</taxon>
        <taxon>Novosphingobium</taxon>
    </lineage>
</organism>
<dbReference type="InterPro" id="IPR036514">
    <property type="entry name" value="SGNH_hydro_sf"/>
</dbReference>
<dbReference type="SUPFAM" id="SSF52266">
    <property type="entry name" value="SGNH hydrolase"/>
    <property type="match status" value="1"/>
</dbReference>
<evidence type="ECO:0000313" key="2">
    <source>
        <dbReference type="Proteomes" id="UP000608154"/>
    </source>
</evidence>
<dbReference type="Proteomes" id="UP000608154">
    <property type="component" value="Unassembled WGS sequence"/>
</dbReference>
<gene>
    <name evidence="1" type="ORF">GCM10011494_00130</name>
</gene>
<reference evidence="1" key="1">
    <citation type="journal article" date="2014" name="Int. J. Syst. Evol. Microbiol.">
        <title>Complete genome sequence of Corynebacterium casei LMG S-19264T (=DSM 44701T), isolated from a smear-ripened cheese.</title>
        <authorList>
            <consortium name="US DOE Joint Genome Institute (JGI-PGF)"/>
            <person name="Walter F."/>
            <person name="Albersmeier A."/>
            <person name="Kalinowski J."/>
            <person name="Ruckert C."/>
        </authorList>
    </citation>
    <scope>NUCLEOTIDE SEQUENCE</scope>
    <source>
        <strain evidence="1">CGMCC 1.15095</strain>
    </source>
</reference>
<dbReference type="Gene3D" id="3.40.50.1110">
    <property type="entry name" value="SGNH hydrolase"/>
    <property type="match status" value="1"/>
</dbReference>
<dbReference type="EMBL" id="BMHK01000001">
    <property type="protein sequence ID" value="GGB85838.1"/>
    <property type="molecule type" value="Genomic_DNA"/>
</dbReference>
<comment type="caution">
    <text evidence="1">The sequence shown here is derived from an EMBL/GenBank/DDBJ whole genome shotgun (WGS) entry which is preliminary data.</text>
</comment>
<dbReference type="GO" id="GO:0016788">
    <property type="term" value="F:hydrolase activity, acting on ester bonds"/>
    <property type="evidence" value="ECO:0007669"/>
    <property type="project" value="UniProtKB-ARBA"/>
</dbReference>
<reference evidence="1" key="2">
    <citation type="submission" date="2020-09" db="EMBL/GenBank/DDBJ databases">
        <authorList>
            <person name="Sun Q."/>
            <person name="Zhou Y."/>
        </authorList>
    </citation>
    <scope>NUCLEOTIDE SEQUENCE</scope>
    <source>
        <strain evidence="1">CGMCC 1.15095</strain>
    </source>
</reference>
<evidence type="ECO:0008006" key="3">
    <source>
        <dbReference type="Google" id="ProtNLM"/>
    </source>
</evidence>
<protein>
    <recommendedName>
        <fullName evidence="3">SGNH/GDSL hydrolase family protein</fullName>
    </recommendedName>
</protein>
<evidence type="ECO:0000313" key="1">
    <source>
        <dbReference type="EMBL" id="GGB85838.1"/>
    </source>
</evidence>
<proteinExistence type="predicted"/>
<sequence>MCERLRAYARDHPQTAGSPVVSPDEAAWAKVEHGLDEIAKQVRQRAPQARLIFVDYIRVVPPSELCPTVPLSDQAAERSRAIASRLEQVTAAVAHRAGAELVKASELSRGHDACAENNWATGFIKDPGASSFAPYHPTLPAMTAIADALDRKIGEF</sequence>
<accession>A0A916X3L1</accession>
<keyword evidence="2" id="KW-1185">Reference proteome</keyword>
<name>A0A916X3L1_9SPHN</name>